<feature type="region of interest" description="Disordered" evidence="1">
    <location>
        <begin position="209"/>
        <end position="247"/>
    </location>
</feature>
<feature type="compositionally biased region" description="Basic and acidic residues" evidence="1">
    <location>
        <begin position="60"/>
        <end position="73"/>
    </location>
</feature>
<proteinExistence type="predicted"/>
<evidence type="ECO:0000256" key="1">
    <source>
        <dbReference type="SAM" id="MobiDB-lite"/>
    </source>
</evidence>
<feature type="domain" description="Calmodulin-binding" evidence="2">
    <location>
        <begin position="312"/>
        <end position="426"/>
    </location>
</feature>
<dbReference type="SMART" id="SM01054">
    <property type="entry name" value="CaM_binding"/>
    <property type="match status" value="1"/>
</dbReference>
<feature type="compositionally biased region" description="Polar residues" evidence="1">
    <location>
        <begin position="233"/>
        <end position="243"/>
    </location>
</feature>
<feature type="compositionally biased region" description="Basic and acidic residues" evidence="1">
    <location>
        <begin position="312"/>
        <end position="332"/>
    </location>
</feature>
<dbReference type="Proteomes" id="UP001341840">
    <property type="component" value="Unassembled WGS sequence"/>
</dbReference>
<feature type="region of interest" description="Disordered" evidence="1">
    <location>
        <begin position="281"/>
        <end position="333"/>
    </location>
</feature>
<protein>
    <recommendedName>
        <fullName evidence="2">Calmodulin-binding domain-containing protein</fullName>
    </recommendedName>
</protein>
<evidence type="ECO:0000313" key="3">
    <source>
        <dbReference type="EMBL" id="MED6136158.1"/>
    </source>
</evidence>
<dbReference type="PANTHER" id="PTHR33923:SF3">
    <property type="entry name" value="CALMODULIN BINDING PROTEIN PICBP"/>
    <property type="match status" value="1"/>
</dbReference>
<name>A0ABU6SJI6_9FABA</name>
<sequence length="430" mass="48644">MLDYALQNVISKLAPAQRQRVSLLVEAFETILPFQDSQKAPLSSAIIETRANPVQSIDDSSDHCKEETEKDNSCYDSMPEMDNHVVLKERCLDNLGSKAVENMPESGAVEEKPNATHHEEAPFNEVVSEIPEESESMPEQSKSFILKGLARSLGTNFVGSEPSHQLDEAKTDIEERTEKANIRMHEQSEDPNNSGLWFLVYKHMVSGSAENDSKSVIDGADGKESEYEKSRDTSVSYESTPMMNQDMDIKDHGSVADREVERQQLEAIKMVEEAIDSIDLDDDSKLSNGAERVFNKDNHKEPRMASGNGITEKPEKEDQTESKEGNNPDRKLPRSWSNLKKVILLRRFIKSLEKVRKFNPRGPRYLPIEPDPEAEKVNLRHQDIAGRKGTEEWMLDYALRQVVSELTPARKRKVGLLVEAFETVMPTMKN</sequence>
<dbReference type="EMBL" id="JASCZI010060812">
    <property type="protein sequence ID" value="MED6136158.1"/>
    <property type="molecule type" value="Genomic_DNA"/>
</dbReference>
<evidence type="ECO:0000259" key="2">
    <source>
        <dbReference type="SMART" id="SM01054"/>
    </source>
</evidence>
<evidence type="ECO:0000313" key="4">
    <source>
        <dbReference type="Proteomes" id="UP001341840"/>
    </source>
</evidence>
<feature type="region of interest" description="Disordered" evidence="1">
    <location>
        <begin position="56"/>
        <end position="77"/>
    </location>
</feature>
<dbReference type="InterPro" id="IPR044681">
    <property type="entry name" value="PICBP-like"/>
</dbReference>
<keyword evidence="4" id="KW-1185">Reference proteome</keyword>
<organism evidence="3 4">
    <name type="scientific">Stylosanthes scabra</name>
    <dbReference type="NCBI Taxonomy" id="79078"/>
    <lineage>
        <taxon>Eukaryota</taxon>
        <taxon>Viridiplantae</taxon>
        <taxon>Streptophyta</taxon>
        <taxon>Embryophyta</taxon>
        <taxon>Tracheophyta</taxon>
        <taxon>Spermatophyta</taxon>
        <taxon>Magnoliopsida</taxon>
        <taxon>eudicotyledons</taxon>
        <taxon>Gunneridae</taxon>
        <taxon>Pentapetalae</taxon>
        <taxon>rosids</taxon>
        <taxon>fabids</taxon>
        <taxon>Fabales</taxon>
        <taxon>Fabaceae</taxon>
        <taxon>Papilionoideae</taxon>
        <taxon>50 kb inversion clade</taxon>
        <taxon>dalbergioids sensu lato</taxon>
        <taxon>Dalbergieae</taxon>
        <taxon>Pterocarpus clade</taxon>
        <taxon>Stylosanthes</taxon>
    </lineage>
</organism>
<dbReference type="PANTHER" id="PTHR33923">
    <property type="entry name" value="CALMODULIN-BINDING PROTEIN-RELATED"/>
    <property type="match status" value="1"/>
</dbReference>
<feature type="compositionally biased region" description="Basic and acidic residues" evidence="1">
    <location>
        <begin position="293"/>
        <end position="303"/>
    </location>
</feature>
<comment type="caution">
    <text evidence="3">The sequence shown here is derived from an EMBL/GenBank/DDBJ whole genome shotgun (WGS) entry which is preliminary data.</text>
</comment>
<dbReference type="InterPro" id="IPR012417">
    <property type="entry name" value="CaM-bd_dom_pln"/>
</dbReference>
<accession>A0ABU6SJI6</accession>
<reference evidence="3 4" key="1">
    <citation type="journal article" date="2023" name="Plants (Basel)">
        <title>Bridging the Gap: Combining Genomics and Transcriptomics Approaches to Understand Stylosanthes scabra, an Orphan Legume from the Brazilian Caatinga.</title>
        <authorList>
            <person name="Ferreira-Neto J.R.C."/>
            <person name="da Silva M.D."/>
            <person name="Binneck E."/>
            <person name="de Melo N.F."/>
            <person name="da Silva R.H."/>
            <person name="de Melo A.L.T.M."/>
            <person name="Pandolfi V."/>
            <person name="Bustamante F.O."/>
            <person name="Brasileiro-Vidal A.C."/>
            <person name="Benko-Iseppon A.M."/>
        </authorList>
    </citation>
    <scope>NUCLEOTIDE SEQUENCE [LARGE SCALE GENOMIC DNA]</scope>
    <source>
        <tissue evidence="3">Leaves</tissue>
    </source>
</reference>
<feature type="compositionally biased region" description="Basic and acidic residues" evidence="1">
    <location>
        <begin position="211"/>
        <end position="232"/>
    </location>
</feature>
<dbReference type="Pfam" id="PF07839">
    <property type="entry name" value="CaM_binding"/>
    <property type="match status" value="2"/>
</dbReference>
<gene>
    <name evidence="3" type="ORF">PIB30_053443</name>
</gene>